<dbReference type="InterPro" id="IPR055178">
    <property type="entry name" value="RsdA/BaiN/AoA(So)-like_dom"/>
</dbReference>
<dbReference type="InterPro" id="IPR022460">
    <property type="entry name" value="Flavoprotein_PP4765"/>
</dbReference>
<feature type="domain" description="RsdA/BaiN/AoA(So)-like Rossmann fold-like" evidence="4">
    <location>
        <begin position="56"/>
        <end position="441"/>
    </location>
</feature>
<dbReference type="PANTHER" id="PTHR42887">
    <property type="entry name" value="OS12G0638800 PROTEIN"/>
    <property type="match status" value="1"/>
</dbReference>
<gene>
    <name evidence="6" type="ORF">OINT_1001180</name>
</gene>
<dbReference type="AlphaFoldDB" id="C4WIY5"/>
<organism evidence="6 7">
    <name type="scientific">Brucella intermedia LMG 3301</name>
    <dbReference type="NCBI Taxonomy" id="641118"/>
    <lineage>
        <taxon>Bacteria</taxon>
        <taxon>Pseudomonadati</taxon>
        <taxon>Pseudomonadota</taxon>
        <taxon>Alphaproteobacteria</taxon>
        <taxon>Hyphomicrobiales</taxon>
        <taxon>Brucellaceae</taxon>
        <taxon>Brucella/Ochrobactrum group</taxon>
        <taxon>Brucella</taxon>
    </lineage>
</organism>
<feature type="domain" description="RsdA/BaiN/AoA(So)-like insert" evidence="5">
    <location>
        <begin position="242"/>
        <end position="389"/>
    </location>
</feature>
<dbReference type="SUPFAM" id="SSF160996">
    <property type="entry name" value="HI0933 insert domain-like"/>
    <property type="match status" value="1"/>
</dbReference>
<dbReference type="Proteomes" id="UP000004386">
    <property type="component" value="Unassembled WGS sequence"/>
</dbReference>
<evidence type="ECO:0000313" key="6">
    <source>
        <dbReference type="EMBL" id="EEQ95786.1"/>
    </source>
</evidence>
<dbReference type="Gene3D" id="2.40.30.10">
    <property type="entry name" value="Translation factors"/>
    <property type="match status" value="1"/>
</dbReference>
<evidence type="ECO:0000313" key="7">
    <source>
        <dbReference type="Proteomes" id="UP000004386"/>
    </source>
</evidence>
<dbReference type="Pfam" id="PF22780">
    <property type="entry name" value="HI0933_like_1st"/>
    <property type="match status" value="1"/>
</dbReference>
<dbReference type="NCBIfam" id="TIGR00275">
    <property type="entry name" value="aminoacetone oxidase family FAD-binding enzyme"/>
    <property type="match status" value="1"/>
</dbReference>
<comment type="caution">
    <text evidence="6">The sequence shown here is derived from an EMBL/GenBank/DDBJ whole genome shotgun (WGS) entry which is preliminary data.</text>
</comment>
<evidence type="ECO:0000256" key="3">
    <source>
        <dbReference type="ARBA" id="ARBA00022827"/>
    </source>
</evidence>
<evidence type="ECO:0000259" key="5">
    <source>
        <dbReference type="Pfam" id="PF22780"/>
    </source>
</evidence>
<dbReference type="EMBL" id="ACQA01000001">
    <property type="protein sequence ID" value="EEQ95786.1"/>
    <property type="molecule type" value="Genomic_DNA"/>
</dbReference>
<dbReference type="SUPFAM" id="SSF51905">
    <property type="entry name" value="FAD/NAD(P)-binding domain"/>
    <property type="match status" value="1"/>
</dbReference>
<dbReference type="InterPro" id="IPR057661">
    <property type="entry name" value="RsdA/BaiN/AoA(So)_Rossmann"/>
</dbReference>
<dbReference type="HOGENOM" id="CLU_025174_1_0_5"/>
<dbReference type="Gene3D" id="3.50.50.60">
    <property type="entry name" value="FAD/NAD(P)-binding domain"/>
    <property type="match status" value="1"/>
</dbReference>
<proteinExistence type="predicted"/>
<sequence>MYRVTQRTPLHAIFPRTPSSGSCQSRSRSSNWQRQLRKCWRSRTNASLALNMKGNIAILGGGPSGLMAAERLSALGHRVTVYEQMPTVGRKFLLAGKSGLNITHSEDFTAFAKRFGSSSELILPALTAFGPIQLRKWADELGADTFVGSSGRVFPKAMKASPLLRAWVKRLEDQGVRILTRHRWLGFEGNGLRIEKPDGVEVVRCDAALFAFGGGSWPKLGSNGAWIDEFRRKAIDIAPFRSANCGFDVVWSDFFAQRFAGEPVKSVTATSDAGTTQGEFVITRGGVEGSLIYAHSAALRDSLEENAQTFLILDLAPGRAVERLESDIARQDAKLSFGNLLRKAAGLTGVKAALVTEFTRDRSPKALASTIKALSIPLIRPRPLEEAISSAGGIRWHEIDGHYMLSKLPGVFVAGEMIDWEAPTGGYLLTACFAMGRAAADGIDAWIKAGNAFDAR</sequence>
<protein>
    <recommendedName>
        <fullName evidence="8">HI0933 family protein</fullName>
    </recommendedName>
</protein>
<accession>C4WIY5</accession>
<keyword evidence="3" id="KW-0274">FAD</keyword>
<dbReference type="Pfam" id="PF03486">
    <property type="entry name" value="HI0933_like"/>
    <property type="match status" value="1"/>
</dbReference>
<dbReference type="PANTHER" id="PTHR42887:SF1">
    <property type="entry name" value="BLR3961 PROTEIN"/>
    <property type="match status" value="1"/>
</dbReference>
<dbReference type="NCBIfam" id="TIGR03862">
    <property type="entry name" value="flavo_PP4765"/>
    <property type="match status" value="1"/>
</dbReference>
<dbReference type="InterPro" id="IPR004792">
    <property type="entry name" value="BaiN-like"/>
</dbReference>
<dbReference type="InterPro" id="IPR023166">
    <property type="entry name" value="BaiN-like_dom_sf"/>
</dbReference>
<evidence type="ECO:0000256" key="1">
    <source>
        <dbReference type="ARBA" id="ARBA00001974"/>
    </source>
</evidence>
<evidence type="ECO:0000259" key="4">
    <source>
        <dbReference type="Pfam" id="PF03486"/>
    </source>
</evidence>
<dbReference type="InterPro" id="IPR036188">
    <property type="entry name" value="FAD/NAD-bd_sf"/>
</dbReference>
<comment type="cofactor">
    <cofactor evidence="1">
        <name>FAD</name>
        <dbReference type="ChEBI" id="CHEBI:57692"/>
    </cofactor>
</comment>
<reference evidence="6 7" key="1">
    <citation type="submission" date="2009-05" db="EMBL/GenBank/DDBJ databases">
        <authorList>
            <person name="Setubal J.C."/>
            <person name="Boyle S."/>
            <person name="Crasta O.R."/>
            <person name="Gillespie J.J."/>
            <person name="Kenyon R.W."/>
            <person name="Lu J."/>
            <person name="Mane S."/>
            <person name="Nagrani S."/>
            <person name="Shallom J.M."/>
            <person name="Shallom S."/>
            <person name="Shukla M."/>
            <person name="Snyder E.E."/>
            <person name="Sobral B.W."/>
            <person name="Wattam A.R."/>
            <person name="Will R."/>
            <person name="Williams K."/>
            <person name="Yoo H."/>
            <person name="Munk C."/>
            <person name="Tapia R."/>
            <person name="Green L."/>
            <person name="Rogers Y."/>
            <person name="Detter J.C."/>
            <person name="Bruce D."/>
            <person name="Brettin T.S."/>
            <person name="Tsolis R."/>
        </authorList>
    </citation>
    <scope>NUCLEOTIDE SEQUENCE [LARGE SCALE GENOMIC DNA]</scope>
    <source>
        <strain evidence="6 7">LMG 3301</strain>
    </source>
</reference>
<keyword evidence="2" id="KW-0285">Flavoprotein</keyword>
<dbReference type="Gene3D" id="1.10.8.260">
    <property type="entry name" value="HI0933 insert domain-like"/>
    <property type="match status" value="1"/>
</dbReference>
<evidence type="ECO:0008006" key="8">
    <source>
        <dbReference type="Google" id="ProtNLM"/>
    </source>
</evidence>
<dbReference type="PRINTS" id="PR00419">
    <property type="entry name" value="ADXRDTASE"/>
</dbReference>
<evidence type="ECO:0000256" key="2">
    <source>
        <dbReference type="ARBA" id="ARBA00022630"/>
    </source>
</evidence>
<name>C4WIY5_9HYPH</name>